<dbReference type="OrthoDB" id="19767at2759"/>
<keyword evidence="1" id="KW-1133">Transmembrane helix</keyword>
<keyword evidence="1" id="KW-0472">Membrane</keyword>
<protein>
    <recommendedName>
        <fullName evidence="6">EGF-like domain-containing protein</fullName>
    </recommendedName>
</protein>
<dbReference type="Pfam" id="PF22933">
    <property type="entry name" value="ComC_SSD"/>
    <property type="match status" value="1"/>
</dbReference>
<dbReference type="PANTHER" id="PTHR31378">
    <property type="entry name" value="EGF-LIKE DOMAIN-CONTAINING PROTEIN-RELATED-RELATED"/>
    <property type="match status" value="1"/>
</dbReference>
<dbReference type="RefSeq" id="XP_004358455.1">
    <property type="nucleotide sequence ID" value="XM_004358398.1"/>
</dbReference>
<feature type="domain" description="DUF7034" evidence="3">
    <location>
        <begin position="12"/>
        <end position="75"/>
    </location>
</feature>
<gene>
    <name evidence="4" type="ORF">DFA_00466</name>
</gene>
<organism evidence="4 5">
    <name type="scientific">Cavenderia fasciculata</name>
    <name type="common">Slime mold</name>
    <name type="synonym">Dictyostelium fasciculatum</name>
    <dbReference type="NCBI Taxonomy" id="261658"/>
    <lineage>
        <taxon>Eukaryota</taxon>
        <taxon>Amoebozoa</taxon>
        <taxon>Evosea</taxon>
        <taxon>Eumycetozoa</taxon>
        <taxon>Dictyostelia</taxon>
        <taxon>Acytosteliales</taxon>
        <taxon>Cavenderiaceae</taxon>
        <taxon>Cavenderia</taxon>
    </lineage>
</organism>
<dbReference type="Pfam" id="PF23033">
    <property type="entry name" value="DUF7034"/>
    <property type="match status" value="1"/>
</dbReference>
<dbReference type="InterPro" id="IPR055462">
    <property type="entry name" value="DUF7034"/>
</dbReference>
<dbReference type="OMA" id="HTITMAH"/>
<keyword evidence="5" id="KW-1185">Reference proteome</keyword>
<proteinExistence type="predicted"/>
<evidence type="ECO:0000313" key="5">
    <source>
        <dbReference type="Proteomes" id="UP000007797"/>
    </source>
</evidence>
<evidence type="ECO:0000313" key="4">
    <source>
        <dbReference type="EMBL" id="EGG20605.1"/>
    </source>
</evidence>
<evidence type="ECO:0008006" key="6">
    <source>
        <dbReference type="Google" id="ProtNLM"/>
    </source>
</evidence>
<evidence type="ECO:0000256" key="1">
    <source>
        <dbReference type="SAM" id="Phobius"/>
    </source>
</evidence>
<dbReference type="InterPro" id="IPR054484">
    <property type="entry name" value="ComC_SSD"/>
</dbReference>
<sequence>MTNRFGQSLVVEPTVKTSSSFFDYNCTLPLGFGVNDGDIYLSVYGLRDKLDNLIGYSTLRLETSGFTSMIQVGYSLDIPSITGVEGFYSYPSNVPVQTDIEIITIRGKGFGDNAQQLVGVIEYGNGTSQLHTITMAHHIMVFMEYNPRLAVVDRPVRVTLRRTATDNVEHPFTVMPIQLPPPLLSVFVPTPTACSPSPSSSSVNCTGNGQCTFDGCLCNSGWSGFFCESTVINVDQPTFNQTSPIIDIIVKDNATTVIRSVIAVVAIRELTMDGTVFQEYIPKIWTLNVTTPNNINNTNSSIELKYQTILQQTKTLVKVTIEWFAVDSQVEFANQTINIPATSTKISIGISAYPFDTVTNTLQVVLKTSVEATYDSECSSREYGYGGDKQNNLDWIKLNIDDKSLWGQFIRRGILDDRIATINNQILTDYIDNSTSSSSSSSPSSSYTTNYIGLDVPYYNTYVQLDPNFVHLINVDGGGGDMSDSTCKTPTSGLTIGQIAGIVVGCIVAAAIAIASTMYIIRKRKWNKSKKKMDLKLKRASTS</sequence>
<dbReference type="KEGG" id="dfa:DFA_00466"/>
<dbReference type="Proteomes" id="UP000007797">
    <property type="component" value="Unassembled WGS sequence"/>
</dbReference>
<accession>F4PS07</accession>
<dbReference type="Pfam" id="PF23106">
    <property type="entry name" value="EGF_Teneurin"/>
    <property type="match status" value="1"/>
</dbReference>
<keyword evidence="1" id="KW-0812">Transmembrane</keyword>
<dbReference type="GeneID" id="14873073"/>
<evidence type="ECO:0000259" key="2">
    <source>
        <dbReference type="Pfam" id="PF22933"/>
    </source>
</evidence>
<dbReference type="EMBL" id="GL883010">
    <property type="protein sequence ID" value="EGG20605.1"/>
    <property type="molecule type" value="Genomic_DNA"/>
</dbReference>
<dbReference type="Gene3D" id="2.10.25.10">
    <property type="entry name" value="Laminin"/>
    <property type="match status" value="1"/>
</dbReference>
<evidence type="ECO:0000259" key="3">
    <source>
        <dbReference type="Pfam" id="PF23033"/>
    </source>
</evidence>
<feature type="domain" description="ComC supersandwich" evidence="2">
    <location>
        <begin position="261"/>
        <end position="428"/>
    </location>
</feature>
<feature type="transmembrane region" description="Helical" evidence="1">
    <location>
        <begin position="499"/>
        <end position="521"/>
    </location>
</feature>
<reference evidence="5" key="1">
    <citation type="journal article" date="2011" name="Genome Res.">
        <title>Phylogeny-wide analysis of social amoeba genomes highlights ancient origins for complex intercellular communication.</title>
        <authorList>
            <person name="Heidel A.J."/>
            <person name="Lawal H.M."/>
            <person name="Felder M."/>
            <person name="Schilde C."/>
            <person name="Helps N.R."/>
            <person name="Tunggal B."/>
            <person name="Rivero F."/>
            <person name="John U."/>
            <person name="Schleicher M."/>
            <person name="Eichinger L."/>
            <person name="Platzer M."/>
            <person name="Noegel A.A."/>
            <person name="Schaap P."/>
            <person name="Gloeckner G."/>
        </authorList>
    </citation>
    <scope>NUCLEOTIDE SEQUENCE [LARGE SCALE GENOMIC DNA]</scope>
    <source>
        <strain evidence="5">SH3</strain>
    </source>
</reference>
<name>F4PS07_CACFS</name>
<dbReference type="AlphaFoldDB" id="F4PS07"/>